<evidence type="ECO:0000256" key="3">
    <source>
        <dbReference type="ARBA" id="ARBA00005842"/>
    </source>
</evidence>
<dbReference type="InterPro" id="IPR039657">
    <property type="entry name" value="Dimethylallyltransferase"/>
</dbReference>
<evidence type="ECO:0000256" key="10">
    <source>
        <dbReference type="HAMAP-Rule" id="MF_00185"/>
    </source>
</evidence>
<evidence type="ECO:0000256" key="8">
    <source>
        <dbReference type="ARBA" id="ARBA00022842"/>
    </source>
</evidence>
<feature type="binding site" evidence="10">
    <location>
        <begin position="12"/>
        <end position="19"/>
    </location>
    <ligand>
        <name>ATP</name>
        <dbReference type="ChEBI" id="CHEBI:30616"/>
    </ligand>
</feature>
<name>A0A9D1RVN1_9FIRM</name>
<evidence type="ECO:0000256" key="6">
    <source>
        <dbReference type="ARBA" id="ARBA00022741"/>
    </source>
</evidence>
<feature type="site" description="Interaction with substrate tRNA" evidence="10">
    <location>
        <position position="126"/>
    </location>
</feature>
<evidence type="ECO:0000256" key="5">
    <source>
        <dbReference type="ARBA" id="ARBA00022694"/>
    </source>
</evidence>
<reference evidence="14" key="1">
    <citation type="journal article" date="2021" name="PeerJ">
        <title>Extensive microbial diversity within the chicken gut microbiome revealed by metagenomics and culture.</title>
        <authorList>
            <person name="Gilroy R."/>
            <person name="Ravi A."/>
            <person name="Getino M."/>
            <person name="Pursley I."/>
            <person name="Horton D.L."/>
            <person name="Alikhan N.F."/>
            <person name="Baker D."/>
            <person name="Gharbi K."/>
            <person name="Hall N."/>
            <person name="Watson M."/>
            <person name="Adriaenssens E.M."/>
            <person name="Foster-Nyarko E."/>
            <person name="Jarju S."/>
            <person name="Secka A."/>
            <person name="Antonio M."/>
            <person name="Oren A."/>
            <person name="Chaudhuri R.R."/>
            <person name="La Ragione R."/>
            <person name="Hildebrand F."/>
            <person name="Pallen M.J."/>
        </authorList>
    </citation>
    <scope>NUCLEOTIDE SEQUENCE</scope>
    <source>
        <strain evidence="14">ChiGjej6B6-1540</strain>
    </source>
</reference>
<dbReference type="PANTHER" id="PTHR11088">
    <property type="entry name" value="TRNA DIMETHYLALLYLTRANSFERASE"/>
    <property type="match status" value="1"/>
</dbReference>
<dbReference type="Proteomes" id="UP000824192">
    <property type="component" value="Unassembled WGS sequence"/>
</dbReference>
<evidence type="ECO:0000256" key="1">
    <source>
        <dbReference type="ARBA" id="ARBA00001946"/>
    </source>
</evidence>
<comment type="function">
    <text evidence="2 10 12">Catalyzes the transfer of a dimethylallyl group onto the adenine at position 37 in tRNAs that read codons beginning with uridine, leading to the formation of N6-(dimethylallyl)adenosine (i(6)A).</text>
</comment>
<comment type="cofactor">
    <cofactor evidence="1 10">
        <name>Mg(2+)</name>
        <dbReference type="ChEBI" id="CHEBI:18420"/>
    </cofactor>
</comment>
<keyword evidence="8 10" id="KW-0460">Magnesium</keyword>
<dbReference type="Pfam" id="PF01715">
    <property type="entry name" value="IPPT"/>
    <property type="match status" value="1"/>
</dbReference>
<evidence type="ECO:0000256" key="11">
    <source>
        <dbReference type="RuleBase" id="RU003783"/>
    </source>
</evidence>
<comment type="similarity">
    <text evidence="3 10 13">Belongs to the IPP transferase family.</text>
</comment>
<reference evidence="14" key="2">
    <citation type="submission" date="2021-04" db="EMBL/GenBank/DDBJ databases">
        <authorList>
            <person name="Gilroy R."/>
        </authorList>
    </citation>
    <scope>NUCLEOTIDE SEQUENCE</scope>
    <source>
        <strain evidence="14">ChiGjej6B6-1540</strain>
    </source>
</reference>
<comment type="caution">
    <text evidence="10">Lacks conserved residue(s) required for the propagation of feature annotation.</text>
</comment>
<accession>A0A9D1RVN1</accession>
<dbReference type="NCBIfam" id="TIGR00174">
    <property type="entry name" value="miaA"/>
    <property type="match status" value="1"/>
</dbReference>
<comment type="subunit">
    <text evidence="10">Monomer.</text>
</comment>
<dbReference type="AlphaFoldDB" id="A0A9D1RVN1"/>
<feature type="binding site" evidence="10">
    <location>
        <begin position="14"/>
        <end position="19"/>
    </location>
    <ligand>
        <name>substrate</name>
    </ligand>
</feature>
<dbReference type="GO" id="GO:0006400">
    <property type="term" value="P:tRNA modification"/>
    <property type="evidence" value="ECO:0007669"/>
    <property type="project" value="TreeGrafter"/>
</dbReference>
<evidence type="ECO:0000313" key="14">
    <source>
        <dbReference type="EMBL" id="HIW93596.1"/>
    </source>
</evidence>
<dbReference type="Gene3D" id="3.40.50.300">
    <property type="entry name" value="P-loop containing nucleotide triphosphate hydrolases"/>
    <property type="match status" value="1"/>
</dbReference>
<organism evidence="14 15">
    <name type="scientific">Candidatus Flavonifractor merdipullorum</name>
    <dbReference type="NCBI Taxonomy" id="2838590"/>
    <lineage>
        <taxon>Bacteria</taxon>
        <taxon>Bacillati</taxon>
        <taxon>Bacillota</taxon>
        <taxon>Clostridia</taxon>
        <taxon>Eubacteriales</taxon>
        <taxon>Oscillospiraceae</taxon>
        <taxon>Flavonifractor</taxon>
    </lineage>
</organism>
<sequence length="303" mass="34333">MAEQGKLVVVLGTTACGKSGLGVELALRFGGEIVSADSRQVYRGLDLGTGKITAEETKGVPHYLLDIVSPNESYSVAQFQQDAYAAIDDILSRGKPPFLVGGTGLYVRAVAEGYTFQEAKPDPELRARLEQQDAPALYALFQEKTGLTLSESERHNRQRLIRTMEKVFHGDSLTESPRNPRYQVLQLGMTYPREVLNQRIEERLWRRVNDGMIEEVANLRANGATDAFLEGLGLEYRHILWYLQGRYQSVDQLCEELGRAIRQFAKRQVSWFKKDRDVLWLDTDGDFLAQATEAVERFLEDKR</sequence>
<evidence type="ECO:0000313" key="15">
    <source>
        <dbReference type="Proteomes" id="UP000824192"/>
    </source>
</evidence>
<evidence type="ECO:0000256" key="13">
    <source>
        <dbReference type="RuleBase" id="RU003785"/>
    </source>
</evidence>
<keyword evidence="6 10" id="KW-0547">Nucleotide-binding</keyword>
<evidence type="ECO:0000256" key="4">
    <source>
        <dbReference type="ARBA" id="ARBA00022679"/>
    </source>
</evidence>
<feature type="region of interest" description="Interaction with substrate tRNA" evidence="10">
    <location>
        <begin position="158"/>
        <end position="162"/>
    </location>
</feature>
<evidence type="ECO:0000256" key="7">
    <source>
        <dbReference type="ARBA" id="ARBA00022840"/>
    </source>
</evidence>
<protein>
    <recommendedName>
        <fullName evidence="10">tRNA dimethylallyltransferase</fullName>
        <ecNumber evidence="10">2.5.1.75</ecNumber>
    </recommendedName>
    <alternativeName>
        <fullName evidence="10">Dimethylallyl diphosphate:tRNA dimethylallyltransferase</fullName>
        <shortName evidence="10">DMAPP:tRNA dimethylallyltransferase</shortName>
        <shortName evidence="10">DMATase</shortName>
    </alternativeName>
    <alternativeName>
        <fullName evidence="10">Isopentenyl-diphosphate:tRNA isopentenyltransferase</fullName>
        <shortName evidence="10">IPP transferase</shortName>
        <shortName evidence="10">IPPT</shortName>
        <shortName evidence="10">IPTase</shortName>
    </alternativeName>
</protein>
<keyword evidence="5 10" id="KW-0819">tRNA processing</keyword>
<dbReference type="InterPro" id="IPR027417">
    <property type="entry name" value="P-loop_NTPase"/>
</dbReference>
<dbReference type="GO" id="GO:0005524">
    <property type="term" value="F:ATP binding"/>
    <property type="evidence" value="ECO:0007669"/>
    <property type="project" value="UniProtKB-UniRule"/>
</dbReference>
<dbReference type="EMBL" id="DXGA01000078">
    <property type="protein sequence ID" value="HIW93596.1"/>
    <property type="molecule type" value="Genomic_DNA"/>
</dbReference>
<dbReference type="InterPro" id="IPR018022">
    <property type="entry name" value="IPT"/>
</dbReference>
<keyword evidence="4 10" id="KW-0808">Transferase</keyword>
<comment type="caution">
    <text evidence="14">The sequence shown here is derived from an EMBL/GenBank/DDBJ whole genome shotgun (WGS) entry which is preliminary data.</text>
</comment>
<dbReference type="HAMAP" id="MF_00185">
    <property type="entry name" value="IPP_trans"/>
    <property type="match status" value="1"/>
</dbReference>
<dbReference type="GO" id="GO:0052381">
    <property type="term" value="F:tRNA dimethylallyltransferase activity"/>
    <property type="evidence" value="ECO:0007669"/>
    <property type="project" value="UniProtKB-UniRule"/>
</dbReference>
<feature type="region of interest" description="Interaction with substrate tRNA" evidence="10">
    <location>
        <begin position="37"/>
        <end position="40"/>
    </location>
</feature>
<comment type="catalytic activity">
    <reaction evidence="9 10 11">
        <text>adenosine(37) in tRNA + dimethylallyl diphosphate = N(6)-dimethylallyladenosine(37) in tRNA + diphosphate</text>
        <dbReference type="Rhea" id="RHEA:26482"/>
        <dbReference type="Rhea" id="RHEA-COMP:10162"/>
        <dbReference type="Rhea" id="RHEA-COMP:10375"/>
        <dbReference type="ChEBI" id="CHEBI:33019"/>
        <dbReference type="ChEBI" id="CHEBI:57623"/>
        <dbReference type="ChEBI" id="CHEBI:74411"/>
        <dbReference type="ChEBI" id="CHEBI:74415"/>
        <dbReference type="EC" id="2.5.1.75"/>
    </reaction>
</comment>
<dbReference type="EC" id="2.5.1.75" evidence="10"/>
<evidence type="ECO:0000256" key="2">
    <source>
        <dbReference type="ARBA" id="ARBA00003213"/>
    </source>
</evidence>
<evidence type="ECO:0000256" key="12">
    <source>
        <dbReference type="RuleBase" id="RU003784"/>
    </source>
</evidence>
<dbReference type="PANTHER" id="PTHR11088:SF60">
    <property type="entry name" value="TRNA DIMETHYLALLYLTRANSFERASE"/>
    <property type="match status" value="1"/>
</dbReference>
<feature type="site" description="Interaction with substrate tRNA" evidence="10">
    <location>
        <position position="103"/>
    </location>
</feature>
<keyword evidence="7 10" id="KW-0067">ATP-binding</keyword>
<dbReference type="SUPFAM" id="SSF52540">
    <property type="entry name" value="P-loop containing nucleoside triphosphate hydrolases"/>
    <property type="match status" value="2"/>
</dbReference>
<evidence type="ECO:0000256" key="9">
    <source>
        <dbReference type="ARBA" id="ARBA00049563"/>
    </source>
</evidence>
<gene>
    <name evidence="10 14" type="primary">miaA</name>
    <name evidence="14" type="ORF">H9868_03545</name>
</gene>
<proteinExistence type="inferred from homology"/>